<gene>
    <name evidence="2" type="ORF">LI82_02825</name>
</gene>
<reference evidence="2 3" key="1">
    <citation type="submission" date="2014-09" db="EMBL/GenBank/DDBJ databases">
        <title>Draft genome sequence of an obligately methylotrophic methanogen, Methanococcoides methylutens, isolated from marine sediment.</title>
        <authorList>
            <person name="Guan Y."/>
            <person name="Ngugi D.K."/>
            <person name="Blom J."/>
            <person name="Ali S."/>
            <person name="Ferry J.G."/>
            <person name="Stingl U."/>
        </authorList>
    </citation>
    <scope>NUCLEOTIDE SEQUENCE [LARGE SCALE GENOMIC DNA]</scope>
    <source>
        <strain evidence="2 3">DSM 2657</strain>
    </source>
</reference>
<protein>
    <submittedName>
        <fullName evidence="2">ABC transporter permease</fullName>
    </submittedName>
</protein>
<feature type="transmembrane region" description="Helical" evidence="1">
    <location>
        <begin position="58"/>
        <end position="78"/>
    </location>
</feature>
<feature type="transmembrane region" description="Helical" evidence="1">
    <location>
        <begin position="143"/>
        <end position="163"/>
    </location>
</feature>
<dbReference type="GO" id="GO:0140359">
    <property type="term" value="F:ABC-type transporter activity"/>
    <property type="evidence" value="ECO:0007669"/>
    <property type="project" value="InterPro"/>
</dbReference>
<feature type="transmembrane region" description="Helical" evidence="1">
    <location>
        <begin position="24"/>
        <end position="46"/>
    </location>
</feature>
<keyword evidence="1" id="KW-0812">Transmembrane</keyword>
<keyword evidence="3" id="KW-1185">Reference proteome</keyword>
<feature type="transmembrane region" description="Helical" evidence="1">
    <location>
        <begin position="175"/>
        <end position="200"/>
    </location>
</feature>
<evidence type="ECO:0000313" key="3">
    <source>
        <dbReference type="Proteomes" id="UP000029859"/>
    </source>
</evidence>
<dbReference type="EMBL" id="JRHO01000009">
    <property type="protein sequence ID" value="KGK98988.1"/>
    <property type="molecule type" value="Genomic_DNA"/>
</dbReference>
<keyword evidence="1" id="KW-1133">Transmembrane helix</keyword>
<proteinExistence type="predicted"/>
<dbReference type="PANTHER" id="PTHR43471">
    <property type="entry name" value="ABC TRANSPORTER PERMEASE"/>
    <property type="match status" value="1"/>
</dbReference>
<organism evidence="2 3">
    <name type="scientific">Methanococcoides methylutens</name>
    <dbReference type="NCBI Taxonomy" id="2226"/>
    <lineage>
        <taxon>Archaea</taxon>
        <taxon>Methanobacteriati</taxon>
        <taxon>Methanobacteriota</taxon>
        <taxon>Stenosarchaea group</taxon>
        <taxon>Methanomicrobia</taxon>
        <taxon>Methanosarcinales</taxon>
        <taxon>Methanosarcinaceae</taxon>
        <taxon>Methanococcoides</taxon>
    </lineage>
</organism>
<dbReference type="OrthoDB" id="86287at2157"/>
<dbReference type="PANTHER" id="PTHR43471:SF14">
    <property type="entry name" value="ABC-2 TYPE TRANSPORT SYSTEM PERMEASE PROTEIN"/>
    <property type="match status" value="1"/>
</dbReference>
<sequence length="301" mass="33109">MKTNRNVFVIAQKEFADNLWSPKFITLLLTFIVIVFSKSYIAGIGAEGNIFGGRFLDIGQIIALFLPFMGIALGFDAMSKERESGSLNVLLTHPLYRDTIITGKTLGAMLTLAMVVFVSTITVLGTLLVTSGAELSSLILNRFVIFAILTYLFLSIFVALGILGSIITKNATKSLIYNIAIWLVFCIAFGMIVATASSIATGEKPLDLSNNDHFLEVNAVVQKLSPNHHYAMTVSGRPSFSWLGVSSEKPNVRGISDTEHTLEQWWDELWPNVIVLIVTPAFLTIMAFMAFLRQDISKDMG</sequence>
<dbReference type="Pfam" id="PF12679">
    <property type="entry name" value="ABC2_membrane_2"/>
    <property type="match status" value="1"/>
</dbReference>
<dbReference type="GO" id="GO:0005886">
    <property type="term" value="C:plasma membrane"/>
    <property type="evidence" value="ECO:0007669"/>
    <property type="project" value="UniProtKB-SubCell"/>
</dbReference>
<name>A0A099T471_METMT</name>
<evidence type="ECO:0000313" key="2">
    <source>
        <dbReference type="EMBL" id="KGK98988.1"/>
    </source>
</evidence>
<keyword evidence="1" id="KW-0472">Membrane</keyword>
<feature type="transmembrane region" description="Helical" evidence="1">
    <location>
        <begin position="106"/>
        <end position="131"/>
    </location>
</feature>
<evidence type="ECO:0000256" key="1">
    <source>
        <dbReference type="SAM" id="Phobius"/>
    </source>
</evidence>
<dbReference type="AlphaFoldDB" id="A0A099T471"/>
<accession>A0A099T471</accession>
<feature type="transmembrane region" description="Helical" evidence="1">
    <location>
        <begin position="269"/>
        <end position="292"/>
    </location>
</feature>
<comment type="caution">
    <text evidence="2">The sequence shown here is derived from an EMBL/GenBank/DDBJ whole genome shotgun (WGS) entry which is preliminary data.</text>
</comment>
<dbReference type="RefSeq" id="WP_048193419.1">
    <property type="nucleotide sequence ID" value="NZ_CAAGSM010000002.1"/>
</dbReference>
<dbReference type="Proteomes" id="UP000029859">
    <property type="component" value="Unassembled WGS sequence"/>
</dbReference>